<evidence type="ECO:0000256" key="4">
    <source>
        <dbReference type="ARBA" id="ARBA00023002"/>
    </source>
</evidence>
<organism evidence="8 9">
    <name type="scientific">Aspergillus ibericus CBS 121593</name>
    <dbReference type="NCBI Taxonomy" id="1448316"/>
    <lineage>
        <taxon>Eukaryota</taxon>
        <taxon>Fungi</taxon>
        <taxon>Dikarya</taxon>
        <taxon>Ascomycota</taxon>
        <taxon>Pezizomycotina</taxon>
        <taxon>Eurotiomycetes</taxon>
        <taxon>Eurotiomycetidae</taxon>
        <taxon>Eurotiales</taxon>
        <taxon>Aspergillaceae</taxon>
        <taxon>Aspergillus</taxon>
        <taxon>Aspergillus subgen. Circumdati</taxon>
    </lineage>
</organism>
<dbReference type="Gene3D" id="3.50.50.60">
    <property type="entry name" value="FAD/NAD(P)-binding domain"/>
    <property type="match status" value="1"/>
</dbReference>
<evidence type="ECO:0000259" key="7">
    <source>
        <dbReference type="Pfam" id="PF01494"/>
    </source>
</evidence>
<feature type="signal peptide" evidence="6">
    <location>
        <begin position="1"/>
        <end position="17"/>
    </location>
</feature>
<name>A0A395H2E0_9EURO</name>
<dbReference type="InterPro" id="IPR036188">
    <property type="entry name" value="FAD/NAD-bd_sf"/>
</dbReference>
<dbReference type="InterPro" id="IPR002938">
    <property type="entry name" value="FAD-bd"/>
</dbReference>
<dbReference type="SUPFAM" id="SSF51905">
    <property type="entry name" value="FAD/NAD(P)-binding domain"/>
    <property type="match status" value="1"/>
</dbReference>
<dbReference type="PANTHER" id="PTHR13789">
    <property type="entry name" value="MONOOXYGENASE"/>
    <property type="match status" value="1"/>
</dbReference>
<dbReference type="Pfam" id="PF01494">
    <property type="entry name" value="FAD_binding_3"/>
    <property type="match status" value="1"/>
</dbReference>
<dbReference type="SUPFAM" id="SSF54373">
    <property type="entry name" value="FAD-linked reductases, C-terminal domain"/>
    <property type="match status" value="1"/>
</dbReference>
<gene>
    <name evidence="8" type="ORF">BO80DRAFT_404731</name>
</gene>
<dbReference type="GeneID" id="37222558"/>
<sequence>MPLTIAIIGSGLAGCLAARILREQHTVTIYERDPAKAEAGAAINLGPSAVHILDSVGFDRRRARSIPVTRVLSYSKSGNVTQDDSLDYVKEFGADWLFHHRADLRDELLRLATGEADEVGVKGEPAKVRYGARVVDGDVEGGRLILEGGEVVEADLVVAADGIRSTLRPLVTNPSYTTAQPSGVSAFRFTMSRADVLALHNGNVPDVLDPTKPGTLIGIYAFDPTERRVILYPCRNYEILNFVALVPDNMLKEPPPSDSWSAPGDREELISLFEDFPDWVVKYFRSASNIKLWQLRHQAPLPSYIRGRTVLIGDAAHAMTPHQGQGGNQAIEDAEGFRLFLGDHVTRDTVPKILEDFDAVRRPRASLIQRNTLLATARFSVEEIYRFRWLNFTYPGIVEGVRRVRCGEEVVQEGDGVGGTSTRDAKL</sequence>
<evidence type="ECO:0000256" key="2">
    <source>
        <dbReference type="ARBA" id="ARBA00022630"/>
    </source>
</evidence>
<dbReference type="AlphaFoldDB" id="A0A395H2E0"/>
<dbReference type="GO" id="GO:0004497">
    <property type="term" value="F:monooxygenase activity"/>
    <property type="evidence" value="ECO:0007669"/>
    <property type="project" value="UniProtKB-KW"/>
</dbReference>
<feature type="chain" id="PRO_5017258524" evidence="6">
    <location>
        <begin position="18"/>
        <end position="427"/>
    </location>
</feature>
<dbReference type="OrthoDB" id="40579at2759"/>
<accession>A0A395H2E0</accession>
<dbReference type="EMBL" id="KZ824433">
    <property type="protein sequence ID" value="RAL01833.1"/>
    <property type="molecule type" value="Genomic_DNA"/>
</dbReference>
<dbReference type="InterPro" id="IPR050493">
    <property type="entry name" value="FAD-dep_Monooxygenase_BioMet"/>
</dbReference>
<keyword evidence="6" id="KW-0732">Signal</keyword>
<evidence type="ECO:0000313" key="8">
    <source>
        <dbReference type="EMBL" id="RAL01833.1"/>
    </source>
</evidence>
<evidence type="ECO:0000313" key="9">
    <source>
        <dbReference type="Proteomes" id="UP000249402"/>
    </source>
</evidence>
<dbReference type="VEuPathDB" id="FungiDB:BO80DRAFT_404731"/>
<dbReference type="PANTHER" id="PTHR13789:SF314">
    <property type="entry name" value="FAD-BINDING DOMAIN-CONTAINING PROTEIN"/>
    <property type="match status" value="1"/>
</dbReference>
<evidence type="ECO:0000256" key="1">
    <source>
        <dbReference type="ARBA" id="ARBA00007992"/>
    </source>
</evidence>
<protein>
    <submittedName>
        <fullName evidence="8">FAD/NAD(P)-binding domain-containing protein</fullName>
    </submittedName>
</protein>
<proteinExistence type="inferred from homology"/>
<keyword evidence="3" id="KW-0274">FAD</keyword>
<keyword evidence="9" id="KW-1185">Reference proteome</keyword>
<keyword evidence="2" id="KW-0285">Flavoprotein</keyword>
<keyword evidence="4" id="KW-0560">Oxidoreductase</keyword>
<dbReference type="Proteomes" id="UP000249402">
    <property type="component" value="Unassembled WGS sequence"/>
</dbReference>
<evidence type="ECO:0000256" key="6">
    <source>
        <dbReference type="SAM" id="SignalP"/>
    </source>
</evidence>
<feature type="domain" description="FAD-binding" evidence="7">
    <location>
        <begin position="4"/>
        <end position="371"/>
    </location>
</feature>
<dbReference type="GO" id="GO:0071949">
    <property type="term" value="F:FAD binding"/>
    <property type="evidence" value="ECO:0007669"/>
    <property type="project" value="InterPro"/>
</dbReference>
<dbReference type="PRINTS" id="PR00420">
    <property type="entry name" value="RNGMNOXGNASE"/>
</dbReference>
<evidence type="ECO:0000256" key="3">
    <source>
        <dbReference type="ARBA" id="ARBA00022827"/>
    </source>
</evidence>
<dbReference type="STRING" id="1448316.A0A395H2E0"/>
<evidence type="ECO:0000256" key="5">
    <source>
        <dbReference type="ARBA" id="ARBA00023033"/>
    </source>
</evidence>
<comment type="similarity">
    <text evidence="1">Belongs to the paxM FAD-dependent monooxygenase family.</text>
</comment>
<dbReference type="RefSeq" id="XP_025576160.1">
    <property type="nucleotide sequence ID" value="XM_025717693.1"/>
</dbReference>
<keyword evidence="5" id="KW-0503">Monooxygenase</keyword>
<reference evidence="8 9" key="1">
    <citation type="submission" date="2018-02" db="EMBL/GenBank/DDBJ databases">
        <title>The genomes of Aspergillus section Nigri reveals drivers in fungal speciation.</title>
        <authorList>
            <consortium name="DOE Joint Genome Institute"/>
            <person name="Vesth T.C."/>
            <person name="Nybo J."/>
            <person name="Theobald S."/>
            <person name="Brandl J."/>
            <person name="Frisvad J.C."/>
            <person name="Nielsen K.F."/>
            <person name="Lyhne E.K."/>
            <person name="Kogle M.E."/>
            <person name="Kuo A."/>
            <person name="Riley R."/>
            <person name="Clum A."/>
            <person name="Nolan M."/>
            <person name="Lipzen A."/>
            <person name="Salamov A."/>
            <person name="Henrissat B."/>
            <person name="Wiebenga A."/>
            <person name="De vries R.P."/>
            <person name="Grigoriev I.V."/>
            <person name="Mortensen U.H."/>
            <person name="Andersen M.R."/>
            <person name="Baker S.E."/>
        </authorList>
    </citation>
    <scope>NUCLEOTIDE SEQUENCE [LARGE SCALE GENOMIC DNA]</scope>
    <source>
        <strain evidence="8 9">CBS 121593</strain>
    </source>
</reference>